<dbReference type="PANTHER" id="PTHR43163:SF6">
    <property type="entry name" value="DIPEPTIDE TRANSPORT SYSTEM PERMEASE PROTEIN DPPB-RELATED"/>
    <property type="match status" value="1"/>
</dbReference>
<protein>
    <submittedName>
        <fullName evidence="9">Peptide ABC transporter permease</fullName>
    </submittedName>
</protein>
<organism evidence="9 10">
    <name type="scientific">Vulcanimicrobium alpinum</name>
    <dbReference type="NCBI Taxonomy" id="3016050"/>
    <lineage>
        <taxon>Bacteria</taxon>
        <taxon>Bacillati</taxon>
        <taxon>Vulcanimicrobiota</taxon>
        <taxon>Vulcanimicrobiia</taxon>
        <taxon>Vulcanimicrobiales</taxon>
        <taxon>Vulcanimicrobiaceae</taxon>
        <taxon>Vulcanimicrobium</taxon>
    </lineage>
</organism>
<feature type="domain" description="ABC transmembrane type-1" evidence="8">
    <location>
        <begin position="94"/>
        <end position="295"/>
    </location>
</feature>
<dbReference type="SUPFAM" id="SSF161098">
    <property type="entry name" value="MetI-like"/>
    <property type="match status" value="1"/>
</dbReference>
<keyword evidence="2 7" id="KW-0813">Transport</keyword>
<evidence type="ECO:0000256" key="1">
    <source>
        <dbReference type="ARBA" id="ARBA00004651"/>
    </source>
</evidence>
<evidence type="ECO:0000256" key="3">
    <source>
        <dbReference type="ARBA" id="ARBA00022475"/>
    </source>
</evidence>
<reference evidence="9 10" key="1">
    <citation type="journal article" date="2022" name="ISME Commun">
        <title>Vulcanimicrobium alpinus gen. nov. sp. nov., the first cultivated representative of the candidate phylum 'Eremiobacterota', is a metabolically versatile aerobic anoxygenic phototroph.</title>
        <authorList>
            <person name="Yabe S."/>
            <person name="Muto K."/>
            <person name="Abe K."/>
            <person name="Yokota A."/>
            <person name="Staudigel H."/>
            <person name="Tebo B.M."/>
        </authorList>
    </citation>
    <scope>NUCLEOTIDE SEQUENCE [LARGE SCALE GENOMIC DNA]</scope>
    <source>
        <strain evidence="9 10">WC8-2</strain>
    </source>
</reference>
<feature type="transmembrane region" description="Helical" evidence="7">
    <location>
        <begin position="12"/>
        <end position="31"/>
    </location>
</feature>
<dbReference type="Proteomes" id="UP001317532">
    <property type="component" value="Chromosome"/>
</dbReference>
<comment type="subcellular location">
    <subcellularLocation>
        <location evidence="1 7">Cell membrane</location>
        <topology evidence="1 7">Multi-pass membrane protein</topology>
    </subcellularLocation>
</comment>
<dbReference type="AlphaFoldDB" id="A0AAN1XWK1"/>
<dbReference type="Pfam" id="PF00528">
    <property type="entry name" value="BPD_transp_1"/>
    <property type="match status" value="1"/>
</dbReference>
<dbReference type="InterPro" id="IPR000515">
    <property type="entry name" value="MetI-like"/>
</dbReference>
<evidence type="ECO:0000259" key="8">
    <source>
        <dbReference type="PROSITE" id="PS50928"/>
    </source>
</evidence>
<evidence type="ECO:0000256" key="4">
    <source>
        <dbReference type="ARBA" id="ARBA00022692"/>
    </source>
</evidence>
<dbReference type="CDD" id="cd06261">
    <property type="entry name" value="TM_PBP2"/>
    <property type="match status" value="1"/>
</dbReference>
<dbReference type="InterPro" id="IPR045621">
    <property type="entry name" value="BPD_transp_1_N"/>
</dbReference>
<evidence type="ECO:0000256" key="7">
    <source>
        <dbReference type="RuleBase" id="RU363032"/>
    </source>
</evidence>
<evidence type="ECO:0000256" key="6">
    <source>
        <dbReference type="ARBA" id="ARBA00023136"/>
    </source>
</evidence>
<feature type="transmembrane region" description="Helical" evidence="7">
    <location>
        <begin position="172"/>
        <end position="188"/>
    </location>
</feature>
<keyword evidence="6 7" id="KW-0472">Membrane</keyword>
<dbReference type="RefSeq" id="WP_317996631.1">
    <property type="nucleotide sequence ID" value="NZ_AP025523.1"/>
</dbReference>
<dbReference type="KEGG" id="vab:WPS_08780"/>
<keyword evidence="4 7" id="KW-0812">Transmembrane</keyword>
<feature type="transmembrane region" description="Helical" evidence="7">
    <location>
        <begin position="98"/>
        <end position="121"/>
    </location>
</feature>
<evidence type="ECO:0000313" key="10">
    <source>
        <dbReference type="Proteomes" id="UP001317532"/>
    </source>
</evidence>
<keyword evidence="3" id="KW-1003">Cell membrane</keyword>
<dbReference type="GO" id="GO:0005886">
    <property type="term" value="C:plasma membrane"/>
    <property type="evidence" value="ECO:0007669"/>
    <property type="project" value="UniProtKB-SubCell"/>
</dbReference>
<keyword evidence="10" id="KW-1185">Reference proteome</keyword>
<proteinExistence type="inferred from homology"/>
<gene>
    <name evidence="9" type="ORF">WPS_08780</name>
</gene>
<feature type="transmembrane region" description="Helical" evidence="7">
    <location>
        <begin position="275"/>
        <end position="298"/>
    </location>
</feature>
<dbReference type="PROSITE" id="PS50928">
    <property type="entry name" value="ABC_TM1"/>
    <property type="match status" value="1"/>
</dbReference>
<evidence type="ECO:0000256" key="2">
    <source>
        <dbReference type="ARBA" id="ARBA00022448"/>
    </source>
</evidence>
<dbReference type="GO" id="GO:0071916">
    <property type="term" value="F:dipeptide transmembrane transporter activity"/>
    <property type="evidence" value="ECO:0007669"/>
    <property type="project" value="TreeGrafter"/>
</dbReference>
<feature type="transmembrane region" description="Helical" evidence="7">
    <location>
        <begin position="133"/>
        <end position="160"/>
    </location>
</feature>
<keyword evidence="5 7" id="KW-1133">Transmembrane helix</keyword>
<dbReference type="Pfam" id="PF19300">
    <property type="entry name" value="BPD_transp_1_N"/>
    <property type="match status" value="1"/>
</dbReference>
<feature type="transmembrane region" description="Helical" evidence="7">
    <location>
        <begin position="234"/>
        <end position="255"/>
    </location>
</feature>
<dbReference type="InterPro" id="IPR035906">
    <property type="entry name" value="MetI-like_sf"/>
</dbReference>
<dbReference type="EMBL" id="AP025523">
    <property type="protein sequence ID" value="BDE05602.1"/>
    <property type="molecule type" value="Genomic_DNA"/>
</dbReference>
<comment type="similarity">
    <text evidence="7">Belongs to the binding-protein-dependent transport system permease family.</text>
</comment>
<accession>A0AAN1XWK1</accession>
<evidence type="ECO:0000313" key="9">
    <source>
        <dbReference type="EMBL" id="BDE05602.1"/>
    </source>
</evidence>
<dbReference type="PANTHER" id="PTHR43163">
    <property type="entry name" value="DIPEPTIDE TRANSPORT SYSTEM PERMEASE PROTEIN DPPB-RELATED"/>
    <property type="match status" value="1"/>
</dbReference>
<name>A0AAN1XWK1_UNVUL</name>
<sequence length="305" mass="32609">MAAFLARRALGAVWALAGVAIVVFLILHLTGDPAAVMMPPESTQAEIDAFRHAQGFDRPLPVQFASFALAAAHGDLGVSLRHQEPAMSLALKRFPATILLAGSAFAIVLLVGVPAGVASALRPRTWIDYTARIVALIGQSAPTYWIGLMLILLFAVRLGWVPASGIGDWRNVILPAATLGFFSTAKLMRLTRAAMLDVLTSDYLRTARAKGLTGTRVVLAHALRNAWIPIVTQLGVELGTLLSGAIITETVFAWPGVGRLAVQAVFERDFPVVEAVVLLAATTFVLLNLVVDLLYAALDPRIRYA</sequence>
<dbReference type="Gene3D" id="1.10.3720.10">
    <property type="entry name" value="MetI-like"/>
    <property type="match status" value="1"/>
</dbReference>
<evidence type="ECO:0000256" key="5">
    <source>
        <dbReference type="ARBA" id="ARBA00022989"/>
    </source>
</evidence>